<dbReference type="InterPro" id="IPR047115">
    <property type="entry name" value="ARSB"/>
</dbReference>
<evidence type="ECO:0000256" key="5">
    <source>
        <dbReference type="ARBA" id="ARBA00022837"/>
    </source>
</evidence>
<feature type="domain" description="Sulfatase N-terminal" evidence="7">
    <location>
        <begin position="65"/>
        <end position="395"/>
    </location>
</feature>
<evidence type="ECO:0000256" key="4">
    <source>
        <dbReference type="ARBA" id="ARBA00022801"/>
    </source>
</evidence>
<keyword evidence="9" id="KW-1185">Reference proteome</keyword>
<dbReference type="PROSITE" id="PS00149">
    <property type="entry name" value="SULFATASE_2"/>
    <property type="match status" value="1"/>
</dbReference>
<dbReference type="Proteomes" id="UP000186922">
    <property type="component" value="Unassembled WGS sequence"/>
</dbReference>
<dbReference type="Pfam" id="PF00884">
    <property type="entry name" value="Sulfatase"/>
    <property type="match status" value="1"/>
</dbReference>
<comment type="similarity">
    <text evidence="2">Belongs to the sulfatase family.</text>
</comment>
<reference evidence="8 9" key="1">
    <citation type="journal article" date="2016" name="Nat. Commun.">
        <title>Extremotolerant tardigrade genome and improved radiotolerance of human cultured cells by tardigrade-unique protein.</title>
        <authorList>
            <person name="Hashimoto T."/>
            <person name="Horikawa D.D."/>
            <person name="Saito Y."/>
            <person name="Kuwahara H."/>
            <person name="Kozuka-Hata H."/>
            <person name="Shin-I T."/>
            <person name="Minakuchi Y."/>
            <person name="Ohishi K."/>
            <person name="Motoyama A."/>
            <person name="Aizu T."/>
            <person name="Enomoto A."/>
            <person name="Kondo K."/>
            <person name="Tanaka S."/>
            <person name="Hara Y."/>
            <person name="Koshikawa S."/>
            <person name="Sagara H."/>
            <person name="Miura T."/>
            <person name="Yokobori S."/>
            <person name="Miyagawa K."/>
            <person name="Suzuki Y."/>
            <person name="Kubo T."/>
            <person name="Oyama M."/>
            <person name="Kohara Y."/>
            <person name="Fujiyama A."/>
            <person name="Arakawa K."/>
            <person name="Katayama T."/>
            <person name="Toyoda A."/>
            <person name="Kunieda T."/>
        </authorList>
    </citation>
    <scope>NUCLEOTIDE SEQUENCE [LARGE SCALE GENOMIC DNA]</scope>
    <source>
        <strain evidence="8 9">YOKOZUNA-1</strain>
    </source>
</reference>
<keyword evidence="6" id="KW-0325">Glycoprotein</keyword>
<dbReference type="PANTHER" id="PTHR10342:SF273">
    <property type="entry name" value="RE14504P"/>
    <property type="match status" value="1"/>
</dbReference>
<gene>
    <name evidence="8" type="primary">RvY_04907</name>
    <name evidence="8" type="synonym">RvY_04907.1</name>
    <name evidence="8" type="ORF">RvY_04907-1</name>
</gene>
<dbReference type="SUPFAM" id="SSF53649">
    <property type="entry name" value="Alkaline phosphatase-like"/>
    <property type="match status" value="1"/>
</dbReference>
<dbReference type="Gene3D" id="3.40.720.10">
    <property type="entry name" value="Alkaline Phosphatase, subunit A"/>
    <property type="match status" value="1"/>
</dbReference>
<dbReference type="InterPro" id="IPR017850">
    <property type="entry name" value="Alkaline_phosphatase_core_sf"/>
</dbReference>
<comment type="cofactor">
    <cofactor evidence="1">
        <name>Ca(2+)</name>
        <dbReference type="ChEBI" id="CHEBI:29108"/>
    </cofactor>
</comment>
<comment type="caution">
    <text evidence="8">The sequence shown here is derived from an EMBL/GenBank/DDBJ whole genome shotgun (WGS) entry which is preliminary data.</text>
</comment>
<dbReference type="PANTHER" id="PTHR10342">
    <property type="entry name" value="ARYLSULFATASE"/>
    <property type="match status" value="1"/>
</dbReference>
<keyword evidence="5" id="KW-0106">Calcium</keyword>
<dbReference type="InterPro" id="IPR024607">
    <property type="entry name" value="Sulfatase_CS"/>
</dbReference>
<dbReference type="Gene3D" id="3.30.1120.10">
    <property type="match status" value="1"/>
</dbReference>
<evidence type="ECO:0000256" key="2">
    <source>
        <dbReference type="ARBA" id="ARBA00008779"/>
    </source>
</evidence>
<evidence type="ECO:0000313" key="8">
    <source>
        <dbReference type="EMBL" id="GAU92886.1"/>
    </source>
</evidence>
<evidence type="ECO:0000256" key="3">
    <source>
        <dbReference type="ARBA" id="ARBA00022723"/>
    </source>
</evidence>
<evidence type="ECO:0000256" key="1">
    <source>
        <dbReference type="ARBA" id="ARBA00001913"/>
    </source>
</evidence>
<sequence>MMACASVLTFIPLGRRATISGYSERKVSWSMRVFPFLILPFLLHSTIKLTTASETAADSATKAKPNIVYILADDMGWNDVSFHGYNEIPTPNIDALAKKGVIMNSYYAQYMCTPSRSALLTGKYPIRNGLQHYVLRMAEPRGLDPTQKILPQYLREQGYATHMIGKWHVGYYKRSMTPTSRGFDTFFGYYAGSSDYYNYTTTAGVPPEYVGFDLWDNLTPARQYIGQYATEVYTEKAVDRIDNHNYDKPLFLYLAHFAPHWANKYDSVQAPEKYIKRFPNIKNEGRRKYAATMAALDDSVGAVVQALQAKNVLDNTIIVFASDNGGAGAEQELLMGKPVTFASNWPLKGAKTSQWEGGVRVPCVVSSPLLEKQGYISNELYHITDWLPTFVQLAGGSVTDSEVDGKDIWKSLSQGLPSPRKEVLIQADPVWDEYAIRWNQFKLVVGSYAQNGNRIDQWYEPEGGLDVSLIIDTPGALICDQTAALGEKQRSPCDAAMSPCLFDVVTDPCELRNLAEERPDMVGFLYEKIREFNRTALPSDNLPLDPRAKAALNDFLIQPYLD</sequence>
<dbReference type="GO" id="GO:0008484">
    <property type="term" value="F:sulfuric ester hydrolase activity"/>
    <property type="evidence" value="ECO:0007669"/>
    <property type="project" value="InterPro"/>
</dbReference>
<protein>
    <recommendedName>
        <fullName evidence="7">Sulfatase N-terminal domain-containing protein</fullName>
    </recommendedName>
</protein>
<dbReference type="STRING" id="947166.A0A1D1UT71"/>
<evidence type="ECO:0000256" key="6">
    <source>
        <dbReference type="ARBA" id="ARBA00023180"/>
    </source>
</evidence>
<dbReference type="GO" id="GO:0046872">
    <property type="term" value="F:metal ion binding"/>
    <property type="evidence" value="ECO:0007669"/>
    <property type="project" value="UniProtKB-KW"/>
</dbReference>
<organism evidence="8 9">
    <name type="scientific">Ramazzottius varieornatus</name>
    <name type="common">Water bear</name>
    <name type="synonym">Tardigrade</name>
    <dbReference type="NCBI Taxonomy" id="947166"/>
    <lineage>
        <taxon>Eukaryota</taxon>
        <taxon>Metazoa</taxon>
        <taxon>Ecdysozoa</taxon>
        <taxon>Tardigrada</taxon>
        <taxon>Eutardigrada</taxon>
        <taxon>Parachela</taxon>
        <taxon>Hypsibioidea</taxon>
        <taxon>Ramazzottiidae</taxon>
        <taxon>Ramazzottius</taxon>
    </lineage>
</organism>
<name>A0A1D1UT71_RAMVA</name>
<dbReference type="InterPro" id="IPR000917">
    <property type="entry name" value="Sulfatase_N"/>
</dbReference>
<accession>A0A1D1UT71</accession>
<evidence type="ECO:0000313" key="9">
    <source>
        <dbReference type="Proteomes" id="UP000186922"/>
    </source>
</evidence>
<keyword evidence="3" id="KW-0479">Metal-binding</keyword>
<dbReference type="OrthoDB" id="103349at2759"/>
<dbReference type="CDD" id="cd16029">
    <property type="entry name" value="4-S"/>
    <property type="match status" value="1"/>
</dbReference>
<dbReference type="EMBL" id="BDGG01000002">
    <property type="protein sequence ID" value="GAU92886.1"/>
    <property type="molecule type" value="Genomic_DNA"/>
</dbReference>
<dbReference type="AlphaFoldDB" id="A0A1D1UT71"/>
<keyword evidence="4" id="KW-0378">Hydrolase</keyword>
<evidence type="ECO:0000259" key="7">
    <source>
        <dbReference type="Pfam" id="PF00884"/>
    </source>
</evidence>
<proteinExistence type="inferred from homology"/>